<dbReference type="SMART" id="SM01098">
    <property type="entry name" value="CPSF73-100_C"/>
    <property type="match status" value="1"/>
</dbReference>
<feature type="domain" description="Beta-Casp" evidence="14">
    <location>
        <begin position="254"/>
        <end position="377"/>
    </location>
</feature>
<dbReference type="Gene3D" id="3.60.15.10">
    <property type="entry name" value="Ribonuclease Z/Hydroxyacylglutathione hydrolase-like"/>
    <property type="match status" value="1"/>
</dbReference>
<dbReference type="InterPro" id="IPR036866">
    <property type="entry name" value="RibonucZ/Hydroxyglut_hydro"/>
</dbReference>
<keyword evidence="17" id="KW-1185">Reference proteome</keyword>
<sequence length="746" mass="83283">MSVKRVAEYEIADDSDILRFVCLGGGSEVGRSCHIIEYKGKRVMLDAGIHPAYTGAASLPFYDTYDDLGEIDLLLISHFHLDHAASLPYVMTKTEFKGKVFMTHPTKAIYRWLLSDFVRVSSVAENDPSLYNDEDLAKSFDQINTIDYHSTMEVNGIRFTAYHAGHVLGAAMYLIEIDGVKILFTGDYSREEDRHLNVAEVPPTRPDILITESTYGTGIHRNRLEKETRLTSLIHSTISKGGRCLLPVFALGRAQEILLILDEYWDQHSDLEGVNIYYASSLARKCMAVYQTYINMMNDNIRKKFRDSKTNPFQFKHIKNIKNLDRFEDIGPCVMVASPGMLQNGVSRELLERWAPDPKNALILTGYSVEGTMAKQILNEPTEIPSINGQEIKIPRRLSVEELSFAAHVDYQQNAEFIDLVNAPNIILVHGESNNMGRLKSALLSKYHDRKGTENEVKVYNPKNCVTVNLPFKGTKIAKTMGFLAETAPKDGQFISGVLVQKDFQTGLMQLSDLEEYSGLTTTILMERQTIIVEAGPELVRYHLEQMFGNISILEESDDSIKLRIMEAVEVSHIDNRATIEWSGSIMNDTIADATLAILLTVDSSPASVKLSSKSCSHSHGSHDDTNMSSEPALELSRAEKIQNISAVLRAQFGDTLEIHEDGSHATIKIEAMVADIDFNTLEVECKAPSLKQRVAHVLNRAISLASPLLPKLTSDSNPAIKAEIKSEAEPEIKEEVQPDTLKIET</sequence>
<keyword evidence="8" id="KW-0539">Nucleus</keyword>
<keyword evidence="7" id="KW-0378">Hydrolase</keyword>
<dbReference type="FunFam" id="3.40.50.10890:FF:000001">
    <property type="entry name" value="Cleavage and polyadenylation specificity factor subunit 3"/>
    <property type="match status" value="1"/>
</dbReference>
<evidence type="ECO:0000256" key="9">
    <source>
        <dbReference type="ARBA" id="ARBA00032592"/>
    </source>
</evidence>
<dbReference type="SMART" id="SM00849">
    <property type="entry name" value="Lactamase_B"/>
    <property type="match status" value="1"/>
</dbReference>
<dbReference type="GO" id="GO:0004521">
    <property type="term" value="F:RNA endonuclease activity"/>
    <property type="evidence" value="ECO:0007669"/>
    <property type="project" value="TreeGrafter"/>
</dbReference>
<feature type="domain" description="Pre-mRNA 3'-end-processing endonuclease polyadenylation factor C-term" evidence="15">
    <location>
        <begin position="491"/>
        <end position="709"/>
    </location>
</feature>
<protein>
    <recommendedName>
        <fullName evidence="3">Endoribonuclease YSH1</fullName>
    </recommendedName>
    <alternativeName>
        <fullName evidence="10">Endoribonuclease ysh1</fullName>
    </alternativeName>
    <alternativeName>
        <fullName evidence="9 11">mRNA 3'-end-processing protein YSH1</fullName>
    </alternativeName>
</protein>
<dbReference type="GO" id="GO:0006397">
    <property type="term" value="P:mRNA processing"/>
    <property type="evidence" value="ECO:0007669"/>
    <property type="project" value="UniProtKB-KW"/>
</dbReference>
<evidence type="ECO:0000256" key="10">
    <source>
        <dbReference type="ARBA" id="ARBA00069466"/>
    </source>
</evidence>
<dbReference type="OrthoDB" id="10249535at2759"/>
<dbReference type="Pfam" id="PF11718">
    <property type="entry name" value="CPSF73-100_C"/>
    <property type="match status" value="1"/>
</dbReference>
<reference evidence="16 17" key="1">
    <citation type="journal article" date="2016" name="Proc. Natl. Acad. Sci. U.S.A.">
        <title>Comparative genomics of biotechnologically important yeasts.</title>
        <authorList>
            <person name="Riley R."/>
            <person name="Haridas S."/>
            <person name="Wolfe K.H."/>
            <person name="Lopes M.R."/>
            <person name="Hittinger C.T."/>
            <person name="Goeker M."/>
            <person name="Salamov A.A."/>
            <person name="Wisecaver J.H."/>
            <person name="Long T.M."/>
            <person name="Calvey C.H."/>
            <person name="Aerts A.L."/>
            <person name="Barry K.W."/>
            <person name="Choi C."/>
            <person name="Clum A."/>
            <person name="Coughlan A.Y."/>
            <person name="Deshpande S."/>
            <person name="Douglass A.P."/>
            <person name="Hanson S.J."/>
            <person name="Klenk H.-P."/>
            <person name="LaButti K.M."/>
            <person name="Lapidus A."/>
            <person name="Lindquist E.A."/>
            <person name="Lipzen A.M."/>
            <person name="Meier-Kolthoff J.P."/>
            <person name="Ohm R.A."/>
            <person name="Otillar R.P."/>
            <person name="Pangilinan J.L."/>
            <person name="Peng Y."/>
            <person name="Rokas A."/>
            <person name="Rosa C.A."/>
            <person name="Scheuner C."/>
            <person name="Sibirny A.A."/>
            <person name="Slot J.C."/>
            <person name="Stielow J.B."/>
            <person name="Sun H."/>
            <person name="Kurtzman C.P."/>
            <person name="Blackwell M."/>
            <person name="Grigoriev I.V."/>
            <person name="Jeffries T.W."/>
        </authorList>
    </citation>
    <scope>NUCLEOTIDE SEQUENCE [LARGE SCALE GENOMIC DNA]</scope>
    <source>
        <strain evidence="16 17">DSM 6958</strain>
    </source>
</reference>
<evidence type="ECO:0000256" key="4">
    <source>
        <dbReference type="ARBA" id="ARBA00022664"/>
    </source>
</evidence>
<evidence type="ECO:0000256" key="3">
    <source>
        <dbReference type="ARBA" id="ARBA00018311"/>
    </source>
</evidence>
<dbReference type="InterPro" id="IPR021718">
    <property type="entry name" value="CPSF73-100_C"/>
</dbReference>
<gene>
    <name evidence="16" type="ORF">NADFUDRAFT_84413</name>
</gene>
<dbReference type="SUPFAM" id="SSF56281">
    <property type="entry name" value="Metallo-hydrolase/oxidoreductase"/>
    <property type="match status" value="1"/>
</dbReference>
<dbReference type="Proteomes" id="UP000095009">
    <property type="component" value="Unassembled WGS sequence"/>
</dbReference>
<dbReference type="Pfam" id="PF10996">
    <property type="entry name" value="Beta-Casp"/>
    <property type="match status" value="1"/>
</dbReference>
<dbReference type="InterPro" id="IPR011108">
    <property type="entry name" value="RMMBL"/>
</dbReference>
<dbReference type="CDD" id="cd16292">
    <property type="entry name" value="CPSF3-like_MBL-fold"/>
    <property type="match status" value="1"/>
</dbReference>
<dbReference type="FunFam" id="3.60.15.10:FF:000001">
    <property type="entry name" value="Cleavage and polyadenylation specificity factor"/>
    <property type="match status" value="1"/>
</dbReference>
<dbReference type="Pfam" id="PF07521">
    <property type="entry name" value="RMMBL"/>
    <property type="match status" value="1"/>
</dbReference>
<organism evidence="16 17">
    <name type="scientific">Nadsonia fulvescens var. elongata DSM 6958</name>
    <dbReference type="NCBI Taxonomy" id="857566"/>
    <lineage>
        <taxon>Eukaryota</taxon>
        <taxon>Fungi</taxon>
        <taxon>Dikarya</taxon>
        <taxon>Ascomycota</taxon>
        <taxon>Saccharomycotina</taxon>
        <taxon>Dipodascomycetes</taxon>
        <taxon>Dipodascales</taxon>
        <taxon>Dipodascales incertae sedis</taxon>
        <taxon>Nadsonia</taxon>
    </lineage>
</organism>
<evidence type="ECO:0000259" key="15">
    <source>
        <dbReference type="SMART" id="SM01098"/>
    </source>
</evidence>
<evidence type="ECO:0000259" key="14">
    <source>
        <dbReference type="SMART" id="SM01027"/>
    </source>
</evidence>
<dbReference type="AlphaFoldDB" id="A0A1E3PCZ1"/>
<feature type="region of interest" description="Disordered" evidence="12">
    <location>
        <begin position="611"/>
        <end position="632"/>
    </location>
</feature>
<dbReference type="InterPro" id="IPR022712">
    <property type="entry name" value="Beta_Casp"/>
</dbReference>
<evidence type="ECO:0000256" key="7">
    <source>
        <dbReference type="ARBA" id="ARBA00022801"/>
    </source>
</evidence>
<dbReference type="PANTHER" id="PTHR11203">
    <property type="entry name" value="CLEAVAGE AND POLYADENYLATION SPECIFICITY FACTOR FAMILY MEMBER"/>
    <property type="match status" value="1"/>
</dbReference>
<evidence type="ECO:0000259" key="13">
    <source>
        <dbReference type="SMART" id="SM00849"/>
    </source>
</evidence>
<evidence type="ECO:0000256" key="6">
    <source>
        <dbReference type="ARBA" id="ARBA00022759"/>
    </source>
</evidence>
<dbReference type="GO" id="GO:0004534">
    <property type="term" value="F:5'-3' RNA exonuclease activity"/>
    <property type="evidence" value="ECO:0007669"/>
    <property type="project" value="TreeGrafter"/>
</dbReference>
<feature type="domain" description="Metallo-beta-lactamase" evidence="13">
    <location>
        <begin position="30"/>
        <end position="242"/>
    </location>
</feature>
<evidence type="ECO:0000256" key="2">
    <source>
        <dbReference type="ARBA" id="ARBA00010624"/>
    </source>
</evidence>
<proteinExistence type="inferred from homology"/>
<name>A0A1E3PCZ1_9ASCO</name>
<dbReference type="STRING" id="857566.A0A1E3PCZ1"/>
<evidence type="ECO:0000313" key="16">
    <source>
        <dbReference type="EMBL" id="ODQ63231.1"/>
    </source>
</evidence>
<feature type="region of interest" description="Disordered" evidence="12">
    <location>
        <begin position="724"/>
        <end position="746"/>
    </location>
</feature>
<evidence type="ECO:0000256" key="1">
    <source>
        <dbReference type="ARBA" id="ARBA00004123"/>
    </source>
</evidence>
<dbReference type="SMART" id="SM01027">
    <property type="entry name" value="Beta-Casp"/>
    <property type="match status" value="1"/>
</dbReference>
<comment type="subcellular location">
    <subcellularLocation>
        <location evidence="1">Nucleus</location>
    </subcellularLocation>
</comment>
<evidence type="ECO:0000256" key="11">
    <source>
        <dbReference type="ARBA" id="ARBA00075008"/>
    </source>
</evidence>
<keyword evidence="6" id="KW-0255">Endonuclease</keyword>
<evidence type="ECO:0000313" key="17">
    <source>
        <dbReference type="Proteomes" id="UP000095009"/>
    </source>
</evidence>
<keyword evidence="5" id="KW-0540">Nuclease</keyword>
<dbReference type="InterPro" id="IPR050698">
    <property type="entry name" value="MBL"/>
</dbReference>
<dbReference type="GO" id="GO:0003723">
    <property type="term" value="F:RNA binding"/>
    <property type="evidence" value="ECO:0007669"/>
    <property type="project" value="TreeGrafter"/>
</dbReference>
<evidence type="ECO:0000256" key="8">
    <source>
        <dbReference type="ARBA" id="ARBA00023242"/>
    </source>
</evidence>
<keyword evidence="4" id="KW-0507">mRNA processing</keyword>
<dbReference type="Gene3D" id="3.40.50.10890">
    <property type="match status" value="1"/>
</dbReference>
<comment type="similarity">
    <text evidence="2">Belongs to the metallo-beta-lactamase superfamily. RNA-metabolizing metallo-beta-lactamase-like family. CPSF2/YSH1 subfamily.</text>
</comment>
<dbReference type="InterPro" id="IPR001279">
    <property type="entry name" value="Metallo-B-lactamas"/>
</dbReference>
<evidence type="ECO:0000256" key="12">
    <source>
        <dbReference type="SAM" id="MobiDB-lite"/>
    </source>
</evidence>
<dbReference type="PANTHER" id="PTHR11203:SF11">
    <property type="entry name" value="CLEAVAGE AND POLYADENYLATION SPECIFICITY FACTOR SUBUNIT 3"/>
    <property type="match status" value="1"/>
</dbReference>
<dbReference type="Pfam" id="PF16661">
    <property type="entry name" value="Lactamase_B_6"/>
    <property type="match status" value="1"/>
</dbReference>
<dbReference type="EMBL" id="KV454415">
    <property type="protein sequence ID" value="ODQ63231.1"/>
    <property type="molecule type" value="Genomic_DNA"/>
</dbReference>
<evidence type="ECO:0000256" key="5">
    <source>
        <dbReference type="ARBA" id="ARBA00022722"/>
    </source>
</evidence>
<accession>A0A1E3PCZ1</accession>
<dbReference type="GO" id="GO:0005847">
    <property type="term" value="C:mRNA cleavage and polyadenylation specificity factor complex"/>
    <property type="evidence" value="ECO:0007669"/>
    <property type="project" value="EnsemblFungi"/>
</dbReference>